<keyword evidence="2" id="KW-1133">Transmembrane helix</keyword>
<dbReference type="EMBL" id="CP036262">
    <property type="protein sequence ID" value="QDS91464.1"/>
    <property type="molecule type" value="Genomic_DNA"/>
</dbReference>
<keyword evidence="2" id="KW-0472">Membrane</keyword>
<dbReference type="InterPro" id="IPR011009">
    <property type="entry name" value="Kinase-like_dom_sf"/>
</dbReference>
<dbReference type="AlphaFoldDB" id="A0A517M9B3"/>
<name>A0A517M9B3_9BACT</name>
<dbReference type="InterPro" id="IPR004147">
    <property type="entry name" value="ABC1_dom"/>
</dbReference>
<proteinExistence type="inferred from homology"/>
<dbReference type="OrthoDB" id="9795390at2"/>
<dbReference type="InterPro" id="IPR050154">
    <property type="entry name" value="UbiB_kinase"/>
</dbReference>
<gene>
    <name evidence="4" type="primary">ubiB_1</name>
    <name evidence="4" type="ORF">FF011L_01940</name>
</gene>
<dbReference type="KEGG" id="rml:FF011L_01940"/>
<dbReference type="Proteomes" id="UP000320672">
    <property type="component" value="Chromosome"/>
</dbReference>
<dbReference type="GO" id="GO:0016740">
    <property type="term" value="F:transferase activity"/>
    <property type="evidence" value="ECO:0007669"/>
    <property type="project" value="UniProtKB-KW"/>
</dbReference>
<accession>A0A517M9B3</accession>
<evidence type="ECO:0000256" key="1">
    <source>
        <dbReference type="ARBA" id="ARBA00009670"/>
    </source>
</evidence>
<feature type="transmembrane region" description="Helical" evidence="2">
    <location>
        <begin position="529"/>
        <end position="547"/>
    </location>
</feature>
<evidence type="ECO:0000313" key="4">
    <source>
        <dbReference type="EMBL" id="QDS91464.1"/>
    </source>
</evidence>
<dbReference type="PANTHER" id="PTHR10566:SF113">
    <property type="entry name" value="PROTEIN ACTIVITY OF BC1 COMPLEX KINASE 7, CHLOROPLASTIC"/>
    <property type="match status" value="1"/>
</dbReference>
<sequence>MDLTDVPQLVRNADRFREVVAVLGKHGLADWLSAVPVPWLDRFRGAAPEGGLTTNARIRVALTELGTTFVKLGQVLSTRPDLVGEPLAQELAQLRANTPADDPESVIHMVELELGGRIDEFYAQFDPVAFASASIGQVHYATTLDGRSVVVKVQHTGIERRMVNDLEIMQKLCEIAEQQSERLRQYRPVKTMHEFRKTLTSELDFGRELKNMQRFRRNFENAEGVRFAEPFPELSSRRVLTMERFDGVSVSDKAQLDASGFDLEEIACRGANLFVEMIFRDGFYHADPHPGNLMVLFDSELAEEATYCPVLGVLDCGMVGRIDDSLREDLELALIAAVGQDAEKIAEVVARVGEVPLGFDKPAMVSAIADLVDDYGQQSLENFDLSGCLQEIVDIIREHRIYLPAKVAMLLKVLVMLEGTAHQLSPTFSLAELLKPYGERAMLRRFSPKQLYGRLKSTAEDWQNLIGMLPRDAAEILHNFKQGKFDVHLQHRRLEPIVNRLVMGILSAALFVGSASLWSNQVPPAIKGFSLPGFFGCAIAVAMGYSISRQIRRSSRSTQDD</sequence>
<reference evidence="4 5" key="1">
    <citation type="submission" date="2019-02" db="EMBL/GenBank/DDBJ databases">
        <title>Deep-cultivation of Planctomycetes and their phenomic and genomic characterization uncovers novel biology.</title>
        <authorList>
            <person name="Wiegand S."/>
            <person name="Jogler M."/>
            <person name="Boedeker C."/>
            <person name="Pinto D."/>
            <person name="Vollmers J."/>
            <person name="Rivas-Marin E."/>
            <person name="Kohn T."/>
            <person name="Peeters S.H."/>
            <person name="Heuer A."/>
            <person name="Rast P."/>
            <person name="Oberbeckmann S."/>
            <person name="Bunk B."/>
            <person name="Jeske O."/>
            <person name="Meyerdierks A."/>
            <person name="Storesund J.E."/>
            <person name="Kallscheuer N."/>
            <person name="Luecker S."/>
            <person name="Lage O.M."/>
            <person name="Pohl T."/>
            <person name="Merkel B.J."/>
            <person name="Hornburger P."/>
            <person name="Mueller R.-W."/>
            <person name="Bruemmer F."/>
            <person name="Labrenz M."/>
            <person name="Spormann A.M."/>
            <person name="Op den Camp H."/>
            <person name="Overmann J."/>
            <person name="Amann R."/>
            <person name="Jetten M.S.M."/>
            <person name="Mascher T."/>
            <person name="Medema M.H."/>
            <person name="Devos D.P."/>
            <person name="Kaster A.-K."/>
            <person name="Ovreas L."/>
            <person name="Rohde M."/>
            <person name="Galperin M.Y."/>
            <person name="Jogler C."/>
        </authorList>
    </citation>
    <scope>NUCLEOTIDE SEQUENCE [LARGE SCALE GENOMIC DNA]</scope>
    <source>
        <strain evidence="4 5">FF011L</strain>
    </source>
</reference>
<dbReference type="CDD" id="cd05121">
    <property type="entry name" value="ABC1_ADCK3-like"/>
    <property type="match status" value="1"/>
</dbReference>
<keyword evidence="4" id="KW-0808">Transferase</keyword>
<dbReference type="RefSeq" id="WP_145349525.1">
    <property type="nucleotide sequence ID" value="NZ_CP036262.1"/>
</dbReference>
<keyword evidence="2" id="KW-0812">Transmembrane</keyword>
<dbReference type="SUPFAM" id="SSF56112">
    <property type="entry name" value="Protein kinase-like (PK-like)"/>
    <property type="match status" value="1"/>
</dbReference>
<dbReference type="Pfam" id="PF03109">
    <property type="entry name" value="ABC1"/>
    <property type="match status" value="1"/>
</dbReference>
<evidence type="ECO:0000256" key="2">
    <source>
        <dbReference type="SAM" id="Phobius"/>
    </source>
</evidence>
<evidence type="ECO:0000313" key="5">
    <source>
        <dbReference type="Proteomes" id="UP000320672"/>
    </source>
</evidence>
<keyword evidence="5" id="KW-1185">Reference proteome</keyword>
<feature type="domain" description="ABC1 atypical kinase-like" evidence="3">
    <location>
        <begin position="94"/>
        <end position="348"/>
    </location>
</feature>
<evidence type="ECO:0000259" key="3">
    <source>
        <dbReference type="Pfam" id="PF03109"/>
    </source>
</evidence>
<protein>
    <recommendedName>
        <fullName evidence="3">ABC1 atypical kinase-like domain-containing protein</fullName>
    </recommendedName>
</protein>
<comment type="similarity">
    <text evidence="1">Belongs to the protein kinase superfamily. ADCK protein kinase family.</text>
</comment>
<feature type="transmembrane region" description="Helical" evidence="2">
    <location>
        <begin position="497"/>
        <end position="517"/>
    </location>
</feature>
<organism evidence="4 5">
    <name type="scientific">Roseimaritima multifibrata</name>
    <dbReference type="NCBI Taxonomy" id="1930274"/>
    <lineage>
        <taxon>Bacteria</taxon>
        <taxon>Pseudomonadati</taxon>
        <taxon>Planctomycetota</taxon>
        <taxon>Planctomycetia</taxon>
        <taxon>Pirellulales</taxon>
        <taxon>Pirellulaceae</taxon>
        <taxon>Roseimaritima</taxon>
    </lineage>
</organism>
<dbReference type="PANTHER" id="PTHR10566">
    <property type="entry name" value="CHAPERONE-ACTIVITY OF BC1 COMPLEX CABC1 -RELATED"/>
    <property type="match status" value="1"/>
</dbReference>